<sequence>MLSPSASPLFMEWREWMWTDAAKKIHDLPLTDSKTTIFGSFHLLIILKIYVGENEIWLR</sequence>
<evidence type="ECO:0000313" key="2">
    <source>
        <dbReference type="Proteomes" id="UP000241444"/>
    </source>
</evidence>
<evidence type="ECO:0000313" key="1">
    <source>
        <dbReference type="EMBL" id="PSH69613.1"/>
    </source>
</evidence>
<name>A0A2P7BT11_9HYPH</name>
<organism evidence="1 2">
    <name type="scientific">Phyllobacterium brassicacearum</name>
    <dbReference type="NCBI Taxonomy" id="314235"/>
    <lineage>
        <taxon>Bacteria</taxon>
        <taxon>Pseudomonadati</taxon>
        <taxon>Pseudomonadota</taxon>
        <taxon>Alphaproteobacteria</taxon>
        <taxon>Hyphomicrobiales</taxon>
        <taxon>Phyllobacteriaceae</taxon>
        <taxon>Phyllobacterium</taxon>
    </lineage>
</organism>
<comment type="caution">
    <text evidence="1">The sequence shown here is derived from an EMBL/GenBank/DDBJ whole genome shotgun (WGS) entry which is preliminary data.</text>
</comment>
<dbReference type="EMBL" id="PGGO01000004">
    <property type="protein sequence ID" value="PSH69613.1"/>
    <property type="molecule type" value="Genomic_DNA"/>
</dbReference>
<proteinExistence type="predicted"/>
<reference evidence="2" key="1">
    <citation type="submission" date="2017-11" db="EMBL/GenBank/DDBJ databases">
        <authorList>
            <person name="Kuznetsova I."/>
            <person name="Sazanova A."/>
            <person name="Chirak E."/>
            <person name="Safronova V."/>
            <person name="Willems A."/>
        </authorList>
    </citation>
    <scope>NUCLEOTIDE SEQUENCE [LARGE SCALE GENOMIC DNA]</scope>
    <source>
        <strain evidence="2">STM 196</strain>
    </source>
</reference>
<keyword evidence="2" id="KW-1185">Reference proteome</keyword>
<accession>A0A2P7BT11</accession>
<dbReference type="AlphaFoldDB" id="A0A2P7BT11"/>
<protein>
    <submittedName>
        <fullName evidence="1">Uncharacterized protein</fullName>
    </submittedName>
</protein>
<gene>
    <name evidence="1" type="ORF">CU102_07410</name>
</gene>
<dbReference type="Proteomes" id="UP000241444">
    <property type="component" value="Unassembled WGS sequence"/>
</dbReference>